<dbReference type="EMBL" id="PFJH01000072">
    <property type="protein sequence ID" value="PIX68732.1"/>
    <property type="molecule type" value="Genomic_DNA"/>
</dbReference>
<feature type="transmembrane region" description="Helical" evidence="1">
    <location>
        <begin position="127"/>
        <end position="143"/>
    </location>
</feature>
<gene>
    <name evidence="2" type="ORF">COZ40_01760</name>
</gene>
<feature type="transmembrane region" description="Helical" evidence="1">
    <location>
        <begin position="92"/>
        <end position="115"/>
    </location>
</feature>
<feature type="transmembrane region" description="Helical" evidence="1">
    <location>
        <begin position="45"/>
        <end position="71"/>
    </location>
</feature>
<dbReference type="AlphaFoldDB" id="A0A2M7LL01"/>
<comment type="caution">
    <text evidence="2">The sequence shown here is derived from an EMBL/GenBank/DDBJ whole genome shotgun (WGS) entry which is preliminary data.</text>
</comment>
<evidence type="ECO:0000313" key="2">
    <source>
        <dbReference type="EMBL" id="PIX68732.1"/>
    </source>
</evidence>
<keyword evidence="1" id="KW-1133">Transmembrane helix</keyword>
<organism evidence="2 3">
    <name type="scientific">Candidatus Roizmanbacteria bacterium CG_4_10_14_3_um_filter_39_13</name>
    <dbReference type="NCBI Taxonomy" id="1974831"/>
    <lineage>
        <taxon>Bacteria</taxon>
        <taxon>Candidatus Roizmaniibacteriota</taxon>
    </lineage>
</organism>
<evidence type="ECO:0000256" key="1">
    <source>
        <dbReference type="SAM" id="Phobius"/>
    </source>
</evidence>
<protein>
    <submittedName>
        <fullName evidence="2">Uncharacterized protein</fullName>
    </submittedName>
</protein>
<name>A0A2M7LL01_9BACT</name>
<reference evidence="3" key="1">
    <citation type="submission" date="2017-09" db="EMBL/GenBank/DDBJ databases">
        <title>Depth-based differentiation of microbial function through sediment-hosted aquifers and enrichment of novel symbionts in the deep terrestrial subsurface.</title>
        <authorList>
            <person name="Probst A.J."/>
            <person name="Ladd B."/>
            <person name="Jarett J.K."/>
            <person name="Geller-Mcgrath D.E."/>
            <person name="Sieber C.M.K."/>
            <person name="Emerson J.B."/>
            <person name="Anantharaman K."/>
            <person name="Thomas B.C."/>
            <person name="Malmstrom R."/>
            <person name="Stieglmeier M."/>
            <person name="Klingl A."/>
            <person name="Woyke T."/>
            <person name="Ryan C.M."/>
            <person name="Banfield J.F."/>
        </authorList>
    </citation>
    <scope>NUCLEOTIDE SEQUENCE [LARGE SCALE GENOMIC DNA]</scope>
</reference>
<keyword evidence="1" id="KW-0472">Membrane</keyword>
<keyword evidence="1" id="KW-0812">Transmembrane</keyword>
<proteinExistence type="predicted"/>
<evidence type="ECO:0000313" key="3">
    <source>
        <dbReference type="Proteomes" id="UP000228500"/>
    </source>
</evidence>
<dbReference type="Proteomes" id="UP000228500">
    <property type="component" value="Unassembled WGS sequence"/>
</dbReference>
<accession>A0A2M7LL01</accession>
<sequence>MVITFLYIIVITYSMNVRILRDTLFGDYDTLYKLRLLFSLLQGMWTAMSGSGLVMLFLIALLTGANLTLLFSKIKMLKNSKRLRLVVGGNSLFGIVGSGCAACGLPILSLLGLGGSVMYLPLRGVELSYISFILLSVSLYLLLKNSNQACSLANINT</sequence>